<reference evidence="3" key="1">
    <citation type="journal article" date="2016" name="Genome Announc.">
        <title>Draft Genome Sequences of Methanobrevibacter curvatus DSM11111, Methanobrevibacter cuticularis DSM11139, Methanobrevibacter filiformis DSM11501, and Methanobrevibacter oralis DSM7256.</title>
        <authorList>
            <person name="Poehlein A."/>
            <person name="Seedorf H."/>
        </authorList>
    </citation>
    <scope>NUCLEOTIDE SEQUENCE [LARGE SCALE GENOMIC DNA]</scope>
    <source>
        <strain evidence="3">DSM 7256 / JCM 30027 / ZR</strain>
    </source>
</reference>
<sequence>MSIRRVLYNLGIGEKFDWRFFIQSIIVISALVLSVWSLYDYCTEFGFSLIEFIFKRQFPIFNIINIIILFLLIVCSFFNDKKNYFLDVLILYELYLILGIFFDLIMSLLIAISSLLFACFLTALNKKNYKNADYFIVGITIFGIIFSIYSVYLDSWLFDFRFIMVPISIAATFFVRYKEYNSEK</sequence>
<dbReference type="PATRIC" id="fig|66851.6.peg.668"/>
<keyword evidence="1" id="KW-0812">Transmembrane</keyword>
<comment type="caution">
    <text evidence="2">The sequence shown here is derived from an EMBL/GenBank/DDBJ whole genome shotgun (WGS) entry which is preliminary data.</text>
</comment>
<keyword evidence="1" id="KW-1133">Transmembrane helix</keyword>
<evidence type="ECO:0000313" key="3">
    <source>
        <dbReference type="Proteomes" id="UP000077428"/>
    </source>
</evidence>
<name>A0A166BJR8_METOA</name>
<feature type="transmembrane region" description="Helical" evidence="1">
    <location>
        <begin position="94"/>
        <end position="122"/>
    </location>
</feature>
<gene>
    <name evidence="2" type="ORF">MBORA_06020</name>
</gene>
<dbReference type="Proteomes" id="UP000077428">
    <property type="component" value="Unassembled WGS sequence"/>
</dbReference>
<feature type="transmembrane region" description="Helical" evidence="1">
    <location>
        <begin position="60"/>
        <end position="79"/>
    </location>
</feature>
<keyword evidence="1" id="KW-0472">Membrane</keyword>
<dbReference type="EMBL" id="LWMU01000049">
    <property type="protein sequence ID" value="KZX13453.1"/>
    <property type="molecule type" value="Genomic_DNA"/>
</dbReference>
<organism evidence="2 3">
    <name type="scientific">Methanobrevibacter oralis</name>
    <dbReference type="NCBI Taxonomy" id="66851"/>
    <lineage>
        <taxon>Archaea</taxon>
        <taxon>Methanobacteriati</taxon>
        <taxon>Methanobacteriota</taxon>
        <taxon>Methanomada group</taxon>
        <taxon>Methanobacteria</taxon>
        <taxon>Methanobacteriales</taxon>
        <taxon>Methanobacteriaceae</taxon>
        <taxon>Methanobrevibacter</taxon>
    </lineage>
</organism>
<accession>A0A166BJR8</accession>
<dbReference type="AlphaFoldDB" id="A0A166BJR8"/>
<keyword evidence="3" id="KW-1185">Reference proteome</keyword>
<evidence type="ECO:0000256" key="1">
    <source>
        <dbReference type="SAM" id="Phobius"/>
    </source>
</evidence>
<protein>
    <submittedName>
        <fullName evidence="2">Uncharacterized protein</fullName>
    </submittedName>
</protein>
<evidence type="ECO:0000313" key="2">
    <source>
        <dbReference type="EMBL" id="KZX13453.1"/>
    </source>
</evidence>
<feature type="transmembrane region" description="Helical" evidence="1">
    <location>
        <begin position="134"/>
        <end position="152"/>
    </location>
</feature>
<proteinExistence type="predicted"/>
<feature type="transmembrane region" description="Helical" evidence="1">
    <location>
        <begin position="158"/>
        <end position="177"/>
    </location>
</feature>
<feature type="transmembrane region" description="Helical" evidence="1">
    <location>
        <begin position="20"/>
        <end position="39"/>
    </location>
</feature>